<dbReference type="Gene3D" id="3.10.50.40">
    <property type="match status" value="1"/>
</dbReference>
<evidence type="ECO:0000313" key="8">
    <source>
        <dbReference type="EMBL" id="GAA6145647.1"/>
    </source>
</evidence>
<dbReference type="RefSeq" id="WP_353294675.1">
    <property type="nucleotide sequence ID" value="NZ_BAABWH010000004.1"/>
</dbReference>
<proteinExistence type="inferred from homology"/>
<organism evidence="8 9">
    <name type="scientific">Thalassolituus maritimus</name>
    <dbReference type="NCBI Taxonomy" id="484498"/>
    <lineage>
        <taxon>Bacteria</taxon>
        <taxon>Pseudomonadati</taxon>
        <taxon>Pseudomonadota</taxon>
        <taxon>Gammaproteobacteria</taxon>
        <taxon>Oceanospirillales</taxon>
        <taxon>Oceanospirillaceae</taxon>
        <taxon>Thalassolituus</taxon>
    </lineage>
</organism>
<keyword evidence="9" id="KW-1185">Reference proteome</keyword>
<evidence type="ECO:0000259" key="7">
    <source>
        <dbReference type="PROSITE" id="PS50059"/>
    </source>
</evidence>
<dbReference type="InterPro" id="IPR000774">
    <property type="entry name" value="PPIase_FKBP_N"/>
</dbReference>
<dbReference type="Pfam" id="PF00254">
    <property type="entry name" value="FKBP_C"/>
    <property type="match status" value="1"/>
</dbReference>
<name>A0ABP9ZZR1_9GAMM</name>
<dbReference type="PANTHER" id="PTHR43811:SF23">
    <property type="entry name" value="FKBP-TYPE 22 KDA PEPTIDYL-PROLYL CIS-TRANS ISOMERASE"/>
    <property type="match status" value="1"/>
</dbReference>
<dbReference type="SUPFAM" id="SSF54534">
    <property type="entry name" value="FKBP-like"/>
    <property type="match status" value="1"/>
</dbReference>
<accession>A0ABP9ZZR1</accession>
<dbReference type="Gene3D" id="1.10.287.460">
    <property type="entry name" value="Peptidyl-prolyl cis-trans isomerase, FKBP-type, N-terminal domain"/>
    <property type="match status" value="1"/>
</dbReference>
<dbReference type="PANTHER" id="PTHR43811">
    <property type="entry name" value="FKBP-TYPE PEPTIDYL-PROLYL CIS-TRANS ISOMERASE FKPA"/>
    <property type="match status" value="1"/>
</dbReference>
<dbReference type="PROSITE" id="PS50059">
    <property type="entry name" value="FKBP_PPIASE"/>
    <property type="match status" value="1"/>
</dbReference>
<dbReference type="EMBL" id="BAABWH010000004">
    <property type="protein sequence ID" value="GAA6145647.1"/>
    <property type="molecule type" value="Genomic_DNA"/>
</dbReference>
<gene>
    <name evidence="8" type="ORF">NBRC116585_17650</name>
</gene>
<dbReference type="InterPro" id="IPR036944">
    <property type="entry name" value="PPIase_FKBP_N_sf"/>
</dbReference>
<keyword evidence="3 5" id="KW-0697">Rotamase</keyword>
<protein>
    <recommendedName>
        <fullName evidence="6">Peptidyl-prolyl cis-trans isomerase</fullName>
        <ecNumber evidence="6">5.2.1.8</ecNumber>
    </recommendedName>
</protein>
<evidence type="ECO:0000256" key="6">
    <source>
        <dbReference type="RuleBase" id="RU003915"/>
    </source>
</evidence>
<evidence type="ECO:0000256" key="1">
    <source>
        <dbReference type="ARBA" id="ARBA00000971"/>
    </source>
</evidence>
<keyword evidence="4 5" id="KW-0413">Isomerase</keyword>
<dbReference type="NCBIfam" id="NF008602">
    <property type="entry name" value="PRK11570.1"/>
    <property type="match status" value="1"/>
</dbReference>
<dbReference type="InterPro" id="IPR001179">
    <property type="entry name" value="PPIase_FKBP_dom"/>
</dbReference>
<dbReference type="PROSITE" id="PS51257">
    <property type="entry name" value="PROKAR_LIPOPROTEIN"/>
    <property type="match status" value="1"/>
</dbReference>
<comment type="catalytic activity">
    <reaction evidence="1 5 6">
        <text>[protein]-peptidylproline (omega=180) = [protein]-peptidylproline (omega=0)</text>
        <dbReference type="Rhea" id="RHEA:16237"/>
        <dbReference type="Rhea" id="RHEA-COMP:10747"/>
        <dbReference type="Rhea" id="RHEA-COMP:10748"/>
        <dbReference type="ChEBI" id="CHEBI:83833"/>
        <dbReference type="ChEBI" id="CHEBI:83834"/>
        <dbReference type="EC" id="5.2.1.8"/>
    </reaction>
</comment>
<evidence type="ECO:0000256" key="4">
    <source>
        <dbReference type="ARBA" id="ARBA00023235"/>
    </source>
</evidence>
<reference evidence="8 9" key="1">
    <citation type="submission" date="2024-04" db="EMBL/GenBank/DDBJ databases">
        <title>Draft genome sequence of Thalassolituus maritimus NBRC 116585.</title>
        <authorList>
            <person name="Miyakawa T."/>
            <person name="Kusuya Y."/>
            <person name="Miura T."/>
        </authorList>
    </citation>
    <scope>NUCLEOTIDE SEQUENCE [LARGE SCALE GENOMIC DNA]</scope>
    <source>
        <strain evidence="8 9">5NW40-0001</strain>
    </source>
</reference>
<dbReference type="Pfam" id="PF01346">
    <property type="entry name" value="FKBP_N"/>
    <property type="match status" value="1"/>
</dbReference>
<dbReference type="InterPro" id="IPR046357">
    <property type="entry name" value="PPIase_dom_sf"/>
</dbReference>
<feature type="domain" description="PPIase FKBP-type" evidence="7">
    <location>
        <begin position="142"/>
        <end position="228"/>
    </location>
</feature>
<evidence type="ECO:0000256" key="2">
    <source>
        <dbReference type="ARBA" id="ARBA00006577"/>
    </source>
</evidence>
<evidence type="ECO:0000256" key="5">
    <source>
        <dbReference type="PROSITE-ProRule" id="PRU00277"/>
    </source>
</evidence>
<comment type="similarity">
    <text evidence="2 6">Belongs to the FKBP-type PPIase family.</text>
</comment>
<evidence type="ECO:0000256" key="3">
    <source>
        <dbReference type="ARBA" id="ARBA00023110"/>
    </source>
</evidence>
<dbReference type="GO" id="GO:0016853">
    <property type="term" value="F:isomerase activity"/>
    <property type="evidence" value="ECO:0007669"/>
    <property type="project" value="UniProtKB-KW"/>
</dbReference>
<comment type="caution">
    <text evidence="8">The sequence shown here is derived from an EMBL/GenBank/DDBJ whole genome shotgun (WGS) entry which is preliminary data.</text>
</comment>
<dbReference type="Proteomes" id="UP001481413">
    <property type="component" value="Unassembled WGS sequence"/>
</dbReference>
<evidence type="ECO:0000313" key="9">
    <source>
        <dbReference type="Proteomes" id="UP001481413"/>
    </source>
</evidence>
<sequence>MKLKKLIPVVALGSLLLAGCGQEEKVTLETTAQKASYGAGLNIGRQIEREGAEIDLEALVAGIRDSVEKAEQKVSDDEIQAAFMALREEAEAKQQALQAEAAKASEEFLAKNAERAEVQVTDSGLQYEVMTSVEGGESPGATDTVRVHYHGTLTNGEVFDSSVERGQPAEFPVNGVIRGWVEALQMMKPGEKWKLFIPAELAYGERSPSPRIPANSALVFEVELLEIVK</sequence>
<dbReference type="EC" id="5.2.1.8" evidence="6"/>